<accession>A0A1Z1WPE2</accession>
<name>A0A1Z1WPE2_9ACTN</name>
<dbReference type="GO" id="GO:0016787">
    <property type="term" value="F:hydrolase activity"/>
    <property type="evidence" value="ECO:0007669"/>
    <property type="project" value="UniProtKB-KW"/>
</dbReference>
<reference evidence="1 2" key="1">
    <citation type="submission" date="2017-05" db="EMBL/GenBank/DDBJ databases">
        <title>Streptomyces alboflavus Genome sequencing and assembly.</title>
        <authorList>
            <person name="Wang Y."/>
            <person name="Du B."/>
            <person name="Ding Y."/>
            <person name="Liu H."/>
            <person name="Hou Q."/>
            <person name="Liu K."/>
            <person name="Wang C."/>
            <person name="Yao L."/>
        </authorList>
    </citation>
    <scope>NUCLEOTIDE SEQUENCE [LARGE SCALE GENOMIC DNA]</scope>
    <source>
        <strain evidence="1 2">MDJK44</strain>
    </source>
</reference>
<gene>
    <name evidence="1" type="ORF">SMD44_07780</name>
</gene>
<dbReference type="EMBL" id="CP021748">
    <property type="protein sequence ID" value="ARX88293.1"/>
    <property type="molecule type" value="Genomic_DNA"/>
</dbReference>
<dbReference type="KEGG" id="salf:SMD44_07780"/>
<keyword evidence="2" id="KW-1185">Reference proteome</keyword>
<sequence>MIVHYASQVVSPAVPQIPLAQAFLKIGTHLCG</sequence>
<evidence type="ECO:0000313" key="1">
    <source>
        <dbReference type="EMBL" id="ARX88293.1"/>
    </source>
</evidence>
<dbReference type="Proteomes" id="UP000195880">
    <property type="component" value="Chromosome"/>
</dbReference>
<protein>
    <submittedName>
        <fullName evidence="1">Amide hydrolase</fullName>
    </submittedName>
</protein>
<keyword evidence="1" id="KW-0378">Hydrolase</keyword>
<proteinExistence type="predicted"/>
<organism evidence="1 2">
    <name type="scientific">Streptomyces alboflavus</name>
    <dbReference type="NCBI Taxonomy" id="67267"/>
    <lineage>
        <taxon>Bacteria</taxon>
        <taxon>Bacillati</taxon>
        <taxon>Actinomycetota</taxon>
        <taxon>Actinomycetes</taxon>
        <taxon>Kitasatosporales</taxon>
        <taxon>Streptomycetaceae</taxon>
        <taxon>Streptomyces</taxon>
    </lineage>
</organism>
<dbReference type="AlphaFoldDB" id="A0A1Z1WPE2"/>
<evidence type="ECO:0000313" key="2">
    <source>
        <dbReference type="Proteomes" id="UP000195880"/>
    </source>
</evidence>